<evidence type="ECO:0000256" key="2">
    <source>
        <dbReference type="SAM" id="MobiDB-lite"/>
    </source>
</evidence>
<evidence type="ECO:0000259" key="3">
    <source>
        <dbReference type="Pfam" id="PF00048"/>
    </source>
</evidence>
<protein>
    <recommendedName>
        <fullName evidence="3">Chemokine interleukin-8-like domain-containing protein</fullName>
    </recommendedName>
</protein>
<evidence type="ECO:0000313" key="4">
    <source>
        <dbReference type="EMBL" id="KAK7879066.1"/>
    </source>
</evidence>
<dbReference type="GO" id="GO:0008009">
    <property type="term" value="F:chemokine activity"/>
    <property type="evidence" value="ECO:0007669"/>
    <property type="project" value="InterPro"/>
</dbReference>
<dbReference type="InterPro" id="IPR001811">
    <property type="entry name" value="Chemokine_IL8-like_dom"/>
</dbReference>
<dbReference type="SUPFAM" id="SSF54117">
    <property type="entry name" value="Interleukin 8-like chemokines"/>
    <property type="match status" value="1"/>
</dbReference>
<proteinExistence type="predicted"/>
<evidence type="ECO:0000256" key="1">
    <source>
        <dbReference type="ARBA" id="ARBA00022514"/>
    </source>
</evidence>
<dbReference type="EMBL" id="JBBPFD010000383">
    <property type="protein sequence ID" value="KAK7879066.1"/>
    <property type="molecule type" value="Genomic_DNA"/>
</dbReference>
<dbReference type="GO" id="GO:0005615">
    <property type="term" value="C:extracellular space"/>
    <property type="evidence" value="ECO:0007669"/>
    <property type="project" value="UniProtKB-KW"/>
</dbReference>
<dbReference type="Pfam" id="PF00048">
    <property type="entry name" value="IL8"/>
    <property type="match status" value="1"/>
</dbReference>
<dbReference type="InterPro" id="IPR036048">
    <property type="entry name" value="Interleukin_8-like_sf"/>
</dbReference>
<sequence length="126" mass="13678">SRREPRDPETEATSQQTLPAPAPAPDSSLHPPPALLTHLSIITVHMDPRASVVLLLLLCAAFCTAAVPQDCCLSVAQQRLPANRIQSYKVQEAWKGCDISATVILSREANGCACLTQRDFRGCRRS</sequence>
<dbReference type="AlphaFoldDB" id="A0AAW0MIY4"/>
<gene>
    <name evidence="4" type="ORF">WMY93_034153</name>
</gene>
<feature type="compositionally biased region" description="Pro residues" evidence="2">
    <location>
        <begin position="20"/>
        <end position="31"/>
    </location>
</feature>
<keyword evidence="5" id="KW-1185">Reference proteome</keyword>
<reference evidence="5" key="1">
    <citation type="submission" date="2024-04" db="EMBL/GenBank/DDBJ databases">
        <title>Salinicola lusitanus LLJ914,a marine bacterium isolated from the Okinawa Trough.</title>
        <authorList>
            <person name="Li J."/>
        </authorList>
    </citation>
    <scope>NUCLEOTIDE SEQUENCE [LARGE SCALE GENOMIC DNA]</scope>
</reference>
<dbReference type="Gene3D" id="2.40.50.40">
    <property type="match status" value="1"/>
</dbReference>
<feature type="domain" description="Chemokine interleukin-8-like" evidence="3">
    <location>
        <begin position="69"/>
        <end position="113"/>
    </location>
</feature>
<dbReference type="GO" id="GO:0006955">
    <property type="term" value="P:immune response"/>
    <property type="evidence" value="ECO:0007669"/>
    <property type="project" value="InterPro"/>
</dbReference>
<accession>A0AAW0MIY4</accession>
<evidence type="ECO:0000313" key="5">
    <source>
        <dbReference type="Proteomes" id="UP001460270"/>
    </source>
</evidence>
<feature type="non-terminal residue" evidence="4">
    <location>
        <position position="1"/>
    </location>
</feature>
<dbReference type="Proteomes" id="UP001460270">
    <property type="component" value="Unassembled WGS sequence"/>
</dbReference>
<keyword evidence="1" id="KW-0202">Cytokine</keyword>
<organism evidence="4 5">
    <name type="scientific">Mugilogobius chulae</name>
    <name type="common">yellowstripe goby</name>
    <dbReference type="NCBI Taxonomy" id="88201"/>
    <lineage>
        <taxon>Eukaryota</taxon>
        <taxon>Metazoa</taxon>
        <taxon>Chordata</taxon>
        <taxon>Craniata</taxon>
        <taxon>Vertebrata</taxon>
        <taxon>Euteleostomi</taxon>
        <taxon>Actinopterygii</taxon>
        <taxon>Neopterygii</taxon>
        <taxon>Teleostei</taxon>
        <taxon>Neoteleostei</taxon>
        <taxon>Acanthomorphata</taxon>
        <taxon>Gobiaria</taxon>
        <taxon>Gobiiformes</taxon>
        <taxon>Gobioidei</taxon>
        <taxon>Gobiidae</taxon>
        <taxon>Gobionellinae</taxon>
        <taxon>Mugilogobius</taxon>
    </lineage>
</organism>
<comment type="caution">
    <text evidence="4">The sequence shown here is derived from an EMBL/GenBank/DDBJ whole genome shotgun (WGS) entry which is preliminary data.</text>
</comment>
<name>A0AAW0MIY4_9GOBI</name>
<feature type="region of interest" description="Disordered" evidence="2">
    <location>
        <begin position="1"/>
        <end position="31"/>
    </location>
</feature>